<dbReference type="InterPro" id="IPR043128">
    <property type="entry name" value="Rev_trsase/Diguanyl_cyclase"/>
</dbReference>
<dbReference type="SUPFAM" id="SSF55073">
    <property type="entry name" value="Nucleotide cyclase"/>
    <property type="match status" value="1"/>
</dbReference>
<sequence length="437" mass="50019">MPYEALREGLHSGMSSEYLTLVAQQLGIKMELVPTNSWQQTLQKLRDGDCELSPMLNRSQQRDQYLAFSQVYFYAPNVLVARKDQPFLQNFEHVGRRVLAVPGGYRLQEYLNIYYPSIETLNVASERDGLQAVADGQADLFVGSLYSINAYIQQDALADLKIAGWGGPQDELRIGVIHKYAYLLPEINQALSTVTERQHLDIQNRWNNLRIVENSNVRLAWQIGLVTLTAILLLVAWNLWIRRYNLKLAEQNRQLVKLRHELEASNKELQFLSDHDPLTKLHNRHFFNHCIDQDNRDPTQQQSSLILLDIDHFKAVNDGYGHQVGDQILQELAQILRQCVREHDLAARWGGEEFVILCHNADIEDAVALARRIADKVEETSFSRNLAISCSFGIAEVRQHEPMQHCFERADKALYEAKSLGRNRISISKGDTSDNMG</sequence>
<dbReference type="Gene3D" id="3.30.70.270">
    <property type="match status" value="1"/>
</dbReference>
<dbReference type="PANTHER" id="PTHR45138">
    <property type="entry name" value="REGULATORY COMPONENTS OF SENSORY TRANSDUCTION SYSTEM"/>
    <property type="match status" value="1"/>
</dbReference>
<feature type="coiled-coil region" evidence="3">
    <location>
        <begin position="241"/>
        <end position="275"/>
    </location>
</feature>
<dbReference type="Proteomes" id="UP001501757">
    <property type="component" value="Unassembled WGS sequence"/>
</dbReference>
<keyword evidence="7" id="KW-1185">Reference proteome</keyword>
<dbReference type="CDD" id="cd13708">
    <property type="entry name" value="PBP2_BvgS_like_1"/>
    <property type="match status" value="1"/>
</dbReference>
<dbReference type="InterPro" id="IPR001638">
    <property type="entry name" value="Solute-binding_3/MltF_N"/>
</dbReference>
<name>A0ABN0X0B5_9ALTE</name>
<evidence type="ECO:0000313" key="7">
    <source>
        <dbReference type="Proteomes" id="UP001501757"/>
    </source>
</evidence>
<feature type="domain" description="GGDEF" evidence="5">
    <location>
        <begin position="301"/>
        <end position="430"/>
    </location>
</feature>
<dbReference type="InterPro" id="IPR029787">
    <property type="entry name" value="Nucleotide_cyclase"/>
</dbReference>
<dbReference type="SMART" id="SM00062">
    <property type="entry name" value="PBPb"/>
    <property type="match status" value="1"/>
</dbReference>
<keyword evidence="4" id="KW-0472">Membrane</keyword>
<dbReference type="CDD" id="cd01949">
    <property type="entry name" value="GGDEF"/>
    <property type="match status" value="1"/>
</dbReference>
<dbReference type="SMART" id="SM00267">
    <property type="entry name" value="GGDEF"/>
    <property type="match status" value="1"/>
</dbReference>
<accession>A0ABN0X0B5</accession>
<dbReference type="EC" id="2.7.7.65" evidence="1"/>
<keyword evidence="4" id="KW-1133">Transmembrane helix</keyword>
<comment type="catalytic activity">
    <reaction evidence="2">
        <text>2 GTP = 3',3'-c-di-GMP + 2 diphosphate</text>
        <dbReference type="Rhea" id="RHEA:24898"/>
        <dbReference type="ChEBI" id="CHEBI:33019"/>
        <dbReference type="ChEBI" id="CHEBI:37565"/>
        <dbReference type="ChEBI" id="CHEBI:58805"/>
        <dbReference type="EC" id="2.7.7.65"/>
    </reaction>
</comment>
<dbReference type="EMBL" id="BAAAEI010000006">
    <property type="protein sequence ID" value="GAA0351890.1"/>
    <property type="molecule type" value="Genomic_DNA"/>
</dbReference>
<dbReference type="Pfam" id="PF00497">
    <property type="entry name" value="SBP_bac_3"/>
    <property type="match status" value="1"/>
</dbReference>
<dbReference type="InterPro" id="IPR000160">
    <property type="entry name" value="GGDEF_dom"/>
</dbReference>
<organism evidence="6 7">
    <name type="scientific">Bowmanella denitrificans</name>
    <dbReference type="NCBI Taxonomy" id="366582"/>
    <lineage>
        <taxon>Bacteria</taxon>
        <taxon>Pseudomonadati</taxon>
        <taxon>Pseudomonadota</taxon>
        <taxon>Gammaproteobacteria</taxon>
        <taxon>Alteromonadales</taxon>
        <taxon>Alteromonadaceae</taxon>
        <taxon>Bowmanella</taxon>
    </lineage>
</organism>
<dbReference type="Pfam" id="PF00990">
    <property type="entry name" value="GGDEF"/>
    <property type="match status" value="1"/>
</dbReference>
<evidence type="ECO:0000256" key="3">
    <source>
        <dbReference type="SAM" id="Coils"/>
    </source>
</evidence>
<evidence type="ECO:0000313" key="6">
    <source>
        <dbReference type="EMBL" id="GAA0351890.1"/>
    </source>
</evidence>
<gene>
    <name evidence="6" type="ORF">GCM10009092_15380</name>
</gene>
<dbReference type="SUPFAM" id="SSF53850">
    <property type="entry name" value="Periplasmic binding protein-like II"/>
    <property type="match status" value="1"/>
</dbReference>
<dbReference type="NCBIfam" id="TIGR00254">
    <property type="entry name" value="GGDEF"/>
    <property type="match status" value="1"/>
</dbReference>
<evidence type="ECO:0000256" key="2">
    <source>
        <dbReference type="ARBA" id="ARBA00034247"/>
    </source>
</evidence>
<feature type="transmembrane region" description="Helical" evidence="4">
    <location>
        <begin position="219"/>
        <end position="241"/>
    </location>
</feature>
<dbReference type="PANTHER" id="PTHR45138:SF9">
    <property type="entry name" value="DIGUANYLATE CYCLASE DGCM-RELATED"/>
    <property type="match status" value="1"/>
</dbReference>
<evidence type="ECO:0000256" key="1">
    <source>
        <dbReference type="ARBA" id="ARBA00012528"/>
    </source>
</evidence>
<dbReference type="PROSITE" id="PS50887">
    <property type="entry name" value="GGDEF"/>
    <property type="match status" value="1"/>
</dbReference>
<keyword evidence="3" id="KW-0175">Coiled coil</keyword>
<proteinExistence type="predicted"/>
<protein>
    <recommendedName>
        <fullName evidence="1">diguanylate cyclase</fullName>
        <ecNumber evidence="1">2.7.7.65</ecNumber>
    </recommendedName>
</protein>
<keyword evidence="4" id="KW-0812">Transmembrane</keyword>
<dbReference type="Gene3D" id="3.40.190.10">
    <property type="entry name" value="Periplasmic binding protein-like II"/>
    <property type="match status" value="2"/>
</dbReference>
<evidence type="ECO:0000259" key="5">
    <source>
        <dbReference type="PROSITE" id="PS50887"/>
    </source>
</evidence>
<reference evidence="6 7" key="1">
    <citation type="journal article" date="2019" name="Int. J. Syst. Evol. Microbiol.">
        <title>The Global Catalogue of Microorganisms (GCM) 10K type strain sequencing project: providing services to taxonomists for standard genome sequencing and annotation.</title>
        <authorList>
            <consortium name="The Broad Institute Genomics Platform"/>
            <consortium name="The Broad Institute Genome Sequencing Center for Infectious Disease"/>
            <person name="Wu L."/>
            <person name="Ma J."/>
        </authorList>
    </citation>
    <scope>NUCLEOTIDE SEQUENCE [LARGE SCALE GENOMIC DNA]</scope>
    <source>
        <strain evidence="6 7">JCM 13378</strain>
    </source>
</reference>
<comment type="caution">
    <text evidence="6">The sequence shown here is derived from an EMBL/GenBank/DDBJ whole genome shotgun (WGS) entry which is preliminary data.</text>
</comment>
<evidence type="ECO:0000256" key="4">
    <source>
        <dbReference type="SAM" id="Phobius"/>
    </source>
</evidence>
<dbReference type="InterPro" id="IPR050469">
    <property type="entry name" value="Diguanylate_Cyclase"/>
</dbReference>